<dbReference type="EMBL" id="GGEC01018258">
    <property type="protein sequence ID" value="MBW98741.1"/>
    <property type="molecule type" value="Transcribed_RNA"/>
</dbReference>
<dbReference type="AlphaFoldDB" id="A0A2P2JZ62"/>
<reference evidence="2" key="1">
    <citation type="submission" date="2018-02" db="EMBL/GenBank/DDBJ databases">
        <title>Rhizophora mucronata_Transcriptome.</title>
        <authorList>
            <person name="Meera S.P."/>
            <person name="Sreeshan A."/>
            <person name="Augustine A."/>
        </authorList>
    </citation>
    <scope>NUCLEOTIDE SEQUENCE</scope>
    <source>
        <tissue evidence="2">Leaf</tissue>
    </source>
</reference>
<feature type="region of interest" description="Disordered" evidence="1">
    <location>
        <begin position="1"/>
        <end position="36"/>
    </location>
</feature>
<name>A0A2P2JZ62_RHIMU</name>
<proteinExistence type="predicted"/>
<accession>A0A2P2JZ62</accession>
<protein>
    <submittedName>
        <fullName evidence="2">Uncharacterized protein</fullName>
    </submittedName>
</protein>
<evidence type="ECO:0000256" key="1">
    <source>
        <dbReference type="SAM" id="MobiDB-lite"/>
    </source>
</evidence>
<evidence type="ECO:0000313" key="2">
    <source>
        <dbReference type="EMBL" id="MBW98741.1"/>
    </source>
</evidence>
<sequence length="36" mass="3837">MRHTFAGSKLTRPQARAATPPQLCEMAKIPTESGPG</sequence>
<organism evidence="2">
    <name type="scientific">Rhizophora mucronata</name>
    <name type="common">Asiatic mangrove</name>
    <dbReference type="NCBI Taxonomy" id="61149"/>
    <lineage>
        <taxon>Eukaryota</taxon>
        <taxon>Viridiplantae</taxon>
        <taxon>Streptophyta</taxon>
        <taxon>Embryophyta</taxon>
        <taxon>Tracheophyta</taxon>
        <taxon>Spermatophyta</taxon>
        <taxon>Magnoliopsida</taxon>
        <taxon>eudicotyledons</taxon>
        <taxon>Gunneridae</taxon>
        <taxon>Pentapetalae</taxon>
        <taxon>rosids</taxon>
        <taxon>fabids</taxon>
        <taxon>Malpighiales</taxon>
        <taxon>Rhizophoraceae</taxon>
        <taxon>Rhizophora</taxon>
    </lineage>
</organism>